<dbReference type="InterPro" id="IPR027939">
    <property type="entry name" value="NMT1/THI5"/>
</dbReference>
<feature type="domain" description="SsuA/THI5-like" evidence="2">
    <location>
        <begin position="53"/>
        <end position="269"/>
    </location>
</feature>
<gene>
    <name evidence="3" type="ORF">H9849_05660</name>
</gene>
<accession>A0A9D2BDS8</accession>
<evidence type="ECO:0000259" key="2">
    <source>
        <dbReference type="Pfam" id="PF09084"/>
    </source>
</evidence>
<feature type="chain" id="PRO_5038658406" evidence="1">
    <location>
        <begin position="29"/>
        <end position="346"/>
    </location>
</feature>
<dbReference type="PANTHER" id="PTHR31528">
    <property type="entry name" value="4-AMINO-5-HYDROXYMETHYL-2-METHYLPYRIMIDINE PHOSPHATE SYNTHASE THI11-RELATED"/>
    <property type="match status" value="1"/>
</dbReference>
<dbReference type="PANTHER" id="PTHR31528:SF3">
    <property type="entry name" value="THIAMINE BIOSYNTHESIS PROTEIN HI_0357-RELATED"/>
    <property type="match status" value="1"/>
</dbReference>
<evidence type="ECO:0000313" key="3">
    <source>
        <dbReference type="EMBL" id="HIX72491.1"/>
    </source>
</evidence>
<dbReference type="Proteomes" id="UP000886805">
    <property type="component" value="Unassembled WGS sequence"/>
</dbReference>
<evidence type="ECO:0000313" key="4">
    <source>
        <dbReference type="Proteomes" id="UP000886805"/>
    </source>
</evidence>
<dbReference type="PROSITE" id="PS51257">
    <property type="entry name" value="PROKAR_LIPOPROTEIN"/>
    <property type="match status" value="1"/>
</dbReference>
<dbReference type="EMBL" id="DXEQ01000159">
    <property type="protein sequence ID" value="HIX72491.1"/>
    <property type="molecule type" value="Genomic_DNA"/>
</dbReference>
<organism evidence="3 4">
    <name type="scientific">Candidatus Anaerobutyricum stercoripullorum</name>
    <dbReference type="NCBI Taxonomy" id="2838456"/>
    <lineage>
        <taxon>Bacteria</taxon>
        <taxon>Bacillati</taxon>
        <taxon>Bacillota</taxon>
        <taxon>Clostridia</taxon>
        <taxon>Lachnospirales</taxon>
        <taxon>Lachnospiraceae</taxon>
        <taxon>Anaerobutyricum</taxon>
    </lineage>
</organism>
<sequence length="346" mass="37353">MRKNNWKKAAALVLGASMVLGLSACGSAGNETSSTEGGKELTKITFCLDWTPNTNHTGLYAAQALGYYEDAGLEVEIVQPPENGAATMCASGQAQFAIEAQDTMAAALDSDEPLGITAVAGVLQHNTSGIIARAGEGLDRPKGLEGKTYSTWDSPIELATLETVVANDGGDFSKVTLIPNDITDEPAALQAKQTDAIWIFYGWGGINAELRGMDFDYWNFRDINPVFDYYTPVIIANNAFLEESPDVARAFMEATAKGYEYAVENPKEAADMLIEGDNTGSLSGSQDLVYASQEWISGQYVSDASAWGVIDPARWDAFYTWLYENKLTDTDLTGKGYSNDYLPGQE</sequence>
<comment type="caution">
    <text evidence="3">The sequence shown here is derived from an EMBL/GenBank/DDBJ whole genome shotgun (WGS) entry which is preliminary data.</text>
</comment>
<protein>
    <submittedName>
        <fullName evidence="3">ABC transporter substrate-binding protein</fullName>
    </submittedName>
</protein>
<evidence type="ECO:0000256" key="1">
    <source>
        <dbReference type="SAM" id="SignalP"/>
    </source>
</evidence>
<dbReference type="Gene3D" id="3.40.190.10">
    <property type="entry name" value="Periplasmic binding protein-like II"/>
    <property type="match status" value="2"/>
</dbReference>
<keyword evidence="1" id="KW-0732">Signal</keyword>
<reference evidence="3" key="1">
    <citation type="journal article" date="2021" name="PeerJ">
        <title>Extensive microbial diversity within the chicken gut microbiome revealed by metagenomics and culture.</title>
        <authorList>
            <person name="Gilroy R."/>
            <person name="Ravi A."/>
            <person name="Getino M."/>
            <person name="Pursley I."/>
            <person name="Horton D.L."/>
            <person name="Alikhan N.F."/>
            <person name="Baker D."/>
            <person name="Gharbi K."/>
            <person name="Hall N."/>
            <person name="Watson M."/>
            <person name="Adriaenssens E.M."/>
            <person name="Foster-Nyarko E."/>
            <person name="Jarju S."/>
            <person name="Secka A."/>
            <person name="Antonio M."/>
            <person name="Oren A."/>
            <person name="Chaudhuri R.R."/>
            <person name="La Ragione R."/>
            <person name="Hildebrand F."/>
            <person name="Pallen M.J."/>
        </authorList>
    </citation>
    <scope>NUCLEOTIDE SEQUENCE</scope>
    <source>
        <strain evidence="3">ChiSxjej3B15-1167</strain>
    </source>
</reference>
<dbReference type="SUPFAM" id="SSF53850">
    <property type="entry name" value="Periplasmic binding protein-like II"/>
    <property type="match status" value="1"/>
</dbReference>
<proteinExistence type="predicted"/>
<name>A0A9D2BDS8_9FIRM</name>
<dbReference type="Pfam" id="PF09084">
    <property type="entry name" value="NMT1"/>
    <property type="match status" value="1"/>
</dbReference>
<dbReference type="GO" id="GO:0009228">
    <property type="term" value="P:thiamine biosynthetic process"/>
    <property type="evidence" value="ECO:0007669"/>
    <property type="project" value="InterPro"/>
</dbReference>
<feature type="signal peptide" evidence="1">
    <location>
        <begin position="1"/>
        <end position="28"/>
    </location>
</feature>
<reference evidence="3" key="2">
    <citation type="submission" date="2021-04" db="EMBL/GenBank/DDBJ databases">
        <authorList>
            <person name="Gilroy R."/>
        </authorList>
    </citation>
    <scope>NUCLEOTIDE SEQUENCE</scope>
    <source>
        <strain evidence="3">ChiSxjej3B15-1167</strain>
    </source>
</reference>
<dbReference type="InterPro" id="IPR015168">
    <property type="entry name" value="SsuA/THI5"/>
</dbReference>
<dbReference type="AlphaFoldDB" id="A0A9D2BDS8"/>